<dbReference type="AlphaFoldDB" id="D0BNM1"/>
<dbReference type="RefSeq" id="WP_006703832.1">
    <property type="nucleotide sequence ID" value="NZ_KI391971.1"/>
</dbReference>
<accession>D0BNM1</accession>
<dbReference type="Pfam" id="PF11772">
    <property type="entry name" value="EpuA"/>
    <property type="match status" value="1"/>
</dbReference>
<keyword evidence="3" id="KW-1185">Reference proteome</keyword>
<dbReference type="eggNOG" id="ENOG5033DQZ">
    <property type="taxonomic scope" value="Bacteria"/>
</dbReference>
<dbReference type="Proteomes" id="UP000002939">
    <property type="component" value="Unassembled WGS sequence"/>
</dbReference>
<dbReference type="InterPro" id="IPR024596">
    <property type="entry name" value="RNApol_su_b/EpuA"/>
</dbReference>
<evidence type="ECO:0000313" key="2">
    <source>
        <dbReference type="EMBL" id="EEW92364.1"/>
    </source>
</evidence>
<dbReference type="STRING" id="626369.HMPREF0446_01556"/>
<gene>
    <name evidence="2" type="ORF">HMPREF0446_01556</name>
</gene>
<feature type="transmembrane region" description="Helical" evidence="1">
    <location>
        <begin position="14"/>
        <end position="44"/>
    </location>
</feature>
<evidence type="ECO:0000256" key="1">
    <source>
        <dbReference type="SAM" id="Phobius"/>
    </source>
</evidence>
<dbReference type="EMBL" id="ACRF02000017">
    <property type="protein sequence ID" value="EEW92364.1"/>
    <property type="molecule type" value="Genomic_DNA"/>
</dbReference>
<name>D0BNM1_9LACT</name>
<evidence type="ECO:0000313" key="3">
    <source>
        <dbReference type="Proteomes" id="UP000002939"/>
    </source>
</evidence>
<keyword evidence="1" id="KW-0472">Membrane</keyword>
<reference evidence="2" key="1">
    <citation type="submission" date="2009-09" db="EMBL/GenBank/DDBJ databases">
        <authorList>
            <consortium name="The Broad Institute Genome Sequencing Platform"/>
            <person name="Ward D."/>
            <person name="Feldgarden M."/>
            <person name="Earl A."/>
            <person name="Young S.K."/>
            <person name="Zeng Q."/>
            <person name="Koehrsen M."/>
            <person name="Alvarado L."/>
            <person name="Berlin A."/>
            <person name="Bochicchio J."/>
            <person name="Borenstein D."/>
            <person name="Chapman S.B."/>
            <person name="Chen Z."/>
            <person name="Engels R."/>
            <person name="Freedman E."/>
            <person name="Gellesch M."/>
            <person name="Goldberg J."/>
            <person name="Griggs A."/>
            <person name="Gujja S."/>
            <person name="Heilman E."/>
            <person name="Heiman D."/>
            <person name="Hepburn T."/>
            <person name="Howarth C."/>
            <person name="Jen D."/>
            <person name="Larson L."/>
            <person name="Lewis B."/>
            <person name="Mehta T."/>
            <person name="Park D."/>
            <person name="Pearson M."/>
            <person name="Roberts A."/>
            <person name="Saif S."/>
            <person name="Shea T."/>
            <person name="Shenoy N."/>
            <person name="Sisk P."/>
            <person name="Stolte C."/>
            <person name="Sykes S."/>
            <person name="Thomson T."/>
            <person name="Walk T."/>
            <person name="White J."/>
            <person name="Yandava C."/>
            <person name="Sibley C.D."/>
            <person name="Field T.R."/>
            <person name="Grinwis M."/>
            <person name="Eshaghurshan C.S."/>
            <person name="Surette M.G."/>
            <person name="Haas B."/>
            <person name="Nusbaum C."/>
            <person name="Birren B."/>
        </authorList>
    </citation>
    <scope>NUCLEOTIDE SEQUENCE [LARGE SCALE GENOMIC DNA]</scope>
    <source>
        <strain evidence="2">ATCC 700633</strain>
    </source>
</reference>
<keyword evidence="1" id="KW-1133">Transmembrane helix</keyword>
<keyword evidence="1" id="KW-0812">Transmembrane</keyword>
<organism evidence="2 3">
    <name type="scientific">Granulicatella elegans ATCC 700633</name>
    <dbReference type="NCBI Taxonomy" id="626369"/>
    <lineage>
        <taxon>Bacteria</taxon>
        <taxon>Bacillati</taxon>
        <taxon>Bacillota</taxon>
        <taxon>Bacilli</taxon>
        <taxon>Lactobacillales</taxon>
        <taxon>Carnobacteriaceae</taxon>
        <taxon>Granulicatella</taxon>
    </lineage>
</organism>
<evidence type="ECO:0008006" key="4">
    <source>
        <dbReference type="Google" id="ProtNLM"/>
    </source>
</evidence>
<proteinExistence type="predicted"/>
<comment type="caution">
    <text evidence="2">The sequence shown here is derived from an EMBL/GenBank/DDBJ whole genome shotgun (WGS) entry which is preliminary data.</text>
</comment>
<dbReference type="HOGENOM" id="CLU_151134_2_2_9"/>
<sequence length="67" mass="7739">MFERLEHFYNSKPFVMIVLIRIALFLGLAFLLFIVGLMIGYSVLGGGGNPFSVFSWDIWQKIIDFIH</sequence>
<protein>
    <recommendedName>
        <fullName evidence="4">DNA-directed RNA polymerase subunit beta</fullName>
    </recommendedName>
</protein>
<reference evidence="2" key="2">
    <citation type="submission" date="2011-10" db="EMBL/GenBank/DDBJ databases">
        <title>The Genome Sequence of Granulicatella elegans ATCC 700633.</title>
        <authorList>
            <consortium name="The Broad Institute Genome Sequencing Platform"/>
            <consortium name="The Broad Institute Genome Sequencing Center for Infectious Disease"/>
            <person name="Earl A."/>
            <person name="Ward D."/>
            <person name="Feldgarden M."/>
            <person name="Gevers D."/>
            <person name="Sibley C.D."/>
            <person name="Field T.R."/>
            <person name="Grinwis M."/>
            <person name="Eshaghurshan C.S."/>
            <person name="Surette M.G."/>
            <person name="Young S.K."/>
            <person name="Zeng Q."/>
            <person name="Gargeya S."/>
            <person name="Fitzgerald M."/>
            <person name="Haas B."/>
            <person name="Abouelleil A."/>
            <person name="Alvarado L."/>
            <person name="Arachchi H.M."/>
            <person name="Berlin A."/>
            <person name="Brown A."/>
            <person name="Chapman S.B."/>
            <person name="Chen Z."/>
            <person name="Dunbar C."/>
            <person name="Freedman E."/>
            <person name="Gearin G."/>
            <person name="Goldberg J."/>
            <person name="Griggs A."/>
            <person name="Gujja S."/>
            <person name="Heiman D."/>
            <person name="Howarth C."/>
            <person name="Larson L."/>
            <person name="Lui A."/>
            <person name="MacDonald P.J.P."/>
            <person name="Montmayeur A."/>
            <person name="Murphy C."/>
            <person name="Neiman D."/>
            <person name="Pearson M."/>
            <person name="Priest M."/>
            <person name="Roberts A."/>
            <person name="Saif S."/>
            <person name="Shea T."/>
            <person name="Shenoy N."/>
            <person name="Sisk P."/>
            <person name="Stolte C."/>
            <person name="Sykes S."/>
            <person name="Wortman J."/>
            <person name="Nusbaum C."/>
            <person name="Birren B."/>
        </authorList>
    </citation>
    <scope>NUCLEOTIDE SEQUENCE [LARGE SCALE GENOMIC DNA]</scope>
    <source>
        <strain evidence="2">ATCC 700633</strain>
    </source>
</reference>